<dbReference type="EMBL" id="LJUJ01000034">
    <property type="protein sequence ID" value="KPK62514.1"/>
    <property type="molecule type" value="Genomic_DNA"/>
</dbReference>
<evidence type="ECO:0000313" key="2">
    <source>
        <dbReference type="Proteomes" id="UP000051373"/>
    </source>
</evidence>
<accession>A0A0S8FQU9</accession>
<proteinExistence type="predicted"/>
<reference evidence="1 2" key="1">
    <citation type="journal article" date="2015" name="Microbiome">
        <title>Genomic resolution of linkages in carbon, nitrogen, and sulfur cycling among widespread estuary sediment bacteria.</title>
        <authorList>
            <person name="Baker B.J."/>
            <person name="Lazar C.S."/>
            <person name="Teske A.P."/>
            <person name="Dick G.J."/>
        </authorList>
    </citation>
    <scope>NUCLEOTIDE SEQUENCE [LARGE SCALE GENOMIC DNA]</scope>
    <source>
        <strain evidence="1">SM23_42</strain>
    </source>
</reference>
<gene>
    <name evidence="1" type="ORF">AMJ83_10715</name>
</gene>
<sequence>MDVLDKIPGIIGYATVKAEDGSVEEVKGSSATALADLTAYFSSAGEAIKDNLDMGKLKYISLTYGSNRLVILPYEDKFLGLEIEREKDPQEIIERLGEPVVAEKPPVEVPRNLSSKVHQINLLVHEFGAEVDKEHWLDLLNQSLSVLGRDIAPIIGVVEGELAFKESPPIEKEDDFSQALRYIVDFLVKKAVEEMGSSQARARVQAVIEKMR</sequence>
<dbReference type="STRING" id="1703779.AMJ83_10715"/>
<dbReference type="AlphaFoldDB" id="A0A0S8FQU9"/>
<organism evidence="1 2">
    <name type="scientific">candidate division WOR_3 bacterium SM23_42</name>
    <dbReference type="NCBI Taxonomy" id="1703779"/>
    <lineage>
        <taxon>Bacteria</taxon>
        <taxon>Bacteria division WOR-3</taxon>
    </lineage>
</organism>
<name>A0A0S8FQU9_UNCW3</name>
<comment type="caution">
    <text evidence="1">The sequence shown here is derived from an EMBL/GenBank/DDBJ whole genome shotgun (WGS) entry which is preliminary data.</text>
</comment>
<evidence type="ECO:0008006" key="3">
    <source>
        <dbReference type="Google" id="ProtNLM"/>
    </source>
</evidence>
<evidence type="ECO:0000313" key="1">
    <source>
        <dbReference type="EMBL" id="KPK62514.1"/>
    </source>
</evidence>
<protein>
    <recommendedName>
        <fullName evidence="3">Roadblock/LAMTOR2 domain-containing protein</fullName>
    </recommendedName>
</protein>
<dbReference type="Proteomes" id="UP000051373">
    <property type="component" value="Unassembled WGS sequence"/>
</dbReference>